<dbReference type="InterPro" id="IPR011604">
    <property type="entry name" value="PDDEXK-like_dom_sf"/>
</dbReference>
<sequence length="151" mass="16893">MARAKRNAVSVMGLAEEHMEEVEELPLAIGHQRNGGYFDKCGASSPCLIGQTYHGASCHNRKSILEVKCPCSIKANSLEENTRLKTFCMSHDQNKELRLETNHDYFYQIQGQMLITAAESPLDDSPILDHKEPIRGLLKPDLKKAIKTKGL</sequence>
<dbReference type="EMBL" id="OU892290">
    <property type="protein sequence ID" value="CAG9763618.1"/>
    <property type="molecule type" value="Genomic_DNA"/>
</dbReference>
<accession>A0A9N9QBK5</accession>
<protein>
    <recommendedName>
        <fullName evidence="3">YqaJ viral recombinase domain-containing protein</fullName>
    </recommendedName>
</protein>
<evidence type="ECO:0000313" key="2">
    <source>
        <dbReference type="Proteomes" id="UP001152799"/>
    </source>
</evidence>
<dbReference type="OrthoDB" id="6768652at2759"/>
<dbReference type="Gene3D" id="3.90.320.10">
    <property type="match status" value="1"/>
</dbReference>
<proteinExistence type="predicted"/>
<dbReference type="Proteomes" id="UP001152799">
    <property type="component" value="Chromosome 14"/>
</dbReference>
<keyword evidence="2" id="KW-1185">Reference proteome</keyword>
<reference evidence="1" key="1">
    <citation type="submission" date="2022-01" db="EMBL/GenBank/DDBJ databases">
        <authorList>
            <person name="King R."/>
        </authorList>
    </citation>
    <scope>NUCLEOTIDE SEQUENCE</scope>
</reference>
<name>A0A9N9QBK5_9CUCU</name>
<organism evidence="1 2">
    <name type="scientific">Ceutorhynchus assimilis</name>
    <name type="common">cabbage seed weevil</name>
    <dbReference type="NCBI Taxonomy" id="467358"/>
    <lineage>
        <taxon>Eukaryota</taxon>
        <taxon>Metazoa</taxon>
        <taxon>Ecdysozoa</taxon>
        <taxon>Arthropoda</taxon>
        <taxon>Hexapoda</taxon>
        <taxon>Insecta</taxon>
        <taxon>Pterygota</taxon>
        <taxon>Neoptera</taxon>
        <taxon>Endopterygota</taxon>
        <taxon>Coleoptera</taxon>
        <taxon>Polyphaga</taxon>
        <taxon>Cucujiformia</taxon>
        <taxon>Curculionidae</taxon>
        <taxon>Ceutorhynchinae</taxon>
        <taxon>Ceutorhynchus</taxon>
    </lineage>
</organism>
<evidence type="ECO:0000313" key="1">
    <source>
        <dbReference type="EMBL" id="CAG9763618.1"/>
    </source>
</evidence>
<evidence type="ECO:0008006" key="3">
    <source>
        <dbReference type="Google" id="ProtNLM"/>
    </source>
</evidence>
<dbReference type="PANTHER" id="PTHR46609:SF8">
    <property type="entry name" value="YQAJ VIRAL RECOMBINASE DOMAIN-CONTAINING PROTEIN"/>
    <property type="match status" value="1"/>
</dbReference>
<dbReference type="PANTHER" id="PTHR46609">
    <property type="entry name" value="EXONUCLEASE, PHAGE-TYPE/RECB, C-TERMINAL DOMAIN-CONTAINING PROTEIN"/>
    <property type="match status" value="1"/>
</dbReference>
<dbReference type="AlphaFoldDB" id="A0A9N9QBK5"/>
<gene>
    <name evidence="1" type="ORF">CEUTPL_LOCUS4276</name>
</gene>
<dbReference type="InterPro" id="IPR051703">
    <property type="entry name" value="NF-kappa-B_Signaling_Reg"/>
</dbReference>